<dbReference type="Gene3D" id="1.25.10.10">
    <property type="entry name" value="Leucine-rich Repeat Variant"/>
    <property type="match status" value="1"/>
</dbReference>
<organism evidence="9 10">
    <name type="scientific">Caenorhabditis briggsae</name>
    <dbReference type="NCBI Taxonomy" id="6238"/>
    <lineage>
        <taxon>Eukaryota</taxon>
        <taxon>Metazoa</taxon>
        <taxon>Ecdysozoa</taxon>
        <taxon>Nematoda</taxon>
        <taxon>Chromadorea</taxon>
        <taxon>Rhabditida</taxon>
        <taxon>Rhabditina</taxon>
        <taxon>Rhabditomorpha</taxon>
        <taxon>Rhabditoidea</taxon>
        <taxon>Rhabditidae</taxon>
        <taxon>Peloderinae</taxon>
        <taxon>Caenorhabditis</taxon>
    </lineage>
</organism>
<dbReference type="eggNOG" id="KOG2023">
    <property type="taxonomic scope" value="Eukaryota"/>
</dbReference>
<protein>
    <submittedName>
        <fullName evidence="9">Protein CBR-IMB-2</fullName>
    </submittedName>
</protein>
<dbReference type="InterPro" id="IPR011989">
    <property type="entry name" value="ARM-like"/>
</dbReference>
<dbReference type="GO" id="GO:0006606">
    <property type="term" value="P:protein import into nucleus"/>
    <property type="evidence" value="ECO:0000318"/>
    <property type="project" value="GO_Central"/>
</dbReference>
<evidence type="ECO:0000256" key="3">
    <source>
        <dbReference type="ARBA" id="ARBA00022490"/>
    </source>
</evidence>
<dbReference type="GO" id="GO:0008139">
    <property type="term" value="F:nuclear localization sequence binding"/>
    <property type="evidence" value="ECO:0000318"/>
    <property type="project" value="GO_Central"/>
</dbReference>
<feature type="compositionally biased region" description="Acidic residues" evidence="6">
    <location>
        <begin position="346"/>
        <end position="360"/>
    </location>
</feature>
<evidence type="ECO:0000256" key="6">
    <source>
        <dbReference type="SAM" id="MobiDB-lite"/>
    </source>
</evidence>
<evidence type="ECO:0000259" key="8">
    <source>
        <dbReference type="PROSITE" id="PS50166"/>
    </source>
</evidence>
<keyword evidence="2" id="KW-0813">Transport</keyword>
<feature type="transmembrane region" description="Helical" evidence="7">
    <location>
        <begin position="902"/>
        <end position="929"/>
    </location>
</feature>
<dbReference type="PROSITE" id="PS50166">
    <property type="entry name" value="IMPORTIN_B_NT"/>
    <property type="match status" value="1"/>
</dbReference>
<name>A8XCE0_CAEBR</name>
<feature type="compositionally biased region" description="Basic and acidic residues" evidence="6">
    <location>
        <begin position="322"/>
        <end position="331"/>
    </location>
</feature>
<reference evidence="9 10" key="1">
    <citation type="journal article" date="2003" name="PLoS Biol.">
        <title>The genome sequence of Caenorhabditis briggsae: a platform for comparative genomics.</title>
        <authorList>
            <person name="Stein L.D."/>
            <person name="Bao Z."/>
            <person name="Blasiar D."/>
            <person name="Blumenthal T."/>
            <person name="Brent M.R."/>
            <person name="Chen N."/>
            <person name="Chinwalla A."/>
            <person name="Clarke L."/>
            <person name="Clee C."/>
            <person name="Coghlan A."/>
            <person name="Coulson A."/>
            <person name="D'Eustachio P."/>
            <person name="Fitch D.H."/>
            <person name="Fulton L.A."/>
            <person name="Fulton R.E."/>
            <person name="Griffiths-Jones S."/>
            <person name="Harris T.W."/>
            <person name="Hillier L.W."/>
            <person name="Kamath R."/>
            <person name="Kuwabara P.E."/>
            <person name="Mardis E.R."/>
            <person name="Marra M.A."/>
            <person name="Miner T.L."/>
            <person name="Minx P."/>
            <person name="Mullikin J.C."/>
            <person name="Plumb R.W."/>
            <person name="Rogers J."/>
            <person name="Schein J.E."/>
            <person name="Sohrmann M."/>
            <person name="Spieth J."/>
            <person name="Stajich J.E."/>
            <person name="Wei C."/>
            <person name="Willey D."/>
            <person name="Wilson R.K."/>
            <person name="Durbin R."/>
            <person name="Waterston R.H."/>
        </authorList>
    </citation>
    <scope>NUCLEOTIDE SEQUENCE [LARGE SCALE GENOMIC DNA]</scope>
    <source>
        <strain evidence="9 10">AF16</strain>
    </source>
</reference>
<dbReference type="GO" id="GO:0061608">
    <property type="term" value="F:nuclear import signal receptor activity"/>
    <property type="evidence" value="ECO:0000318"/>
    <property type="project" value="GO_Central"/>
</dbReference>
<keyword evidence="7" id="KW-1133">Transmembrane helix</keyword>
<dbReference type="Pfam" id="PF03810">
    <property type="entry name" value="IBN_N"/>
    <property type="match status" value="1"/>
</dbReference>
<gene>
    <name evidence="11" type="primary">imb-2</name>
    <name evidence="9" type="synonym">Cbr-imb-2</name>
    <name evidence="11" type="ORF">CBG11089</name>
    <name evidence="9" type="ORF">CBG_11089</name>
</gene>
<evidence type="ECO:0000256" key="2">
    <source>
        <dbReference type="ARBA" id="ARBA00022448"/>
    </source>
</evidence>
<dbReference type="SMART" id="SM00913">
    <property type="entry name" value="IBN_N"/>
    <property type="match status" value="1"/>
</dbReference>
<keyword evidence="7" id="KW-0812">Transmembrane</keyword>
<comment type="subcellular location">
    <subcellularLocation>
        <location evidence="1">Cytoplasm</location>
    </subcellularLocation>
</comment>
<dbReference type="GO" id="GO:0005737">
    <property type="term" value="C:cytoplasm"/>
    <property type="evidence" value="ECO:0000318"/>
    <property type="project" value="GO_Central"/>
</dbReference>
<evidence type="ECO:0000313" key="9">
    <source>
        <dbReference type="EMBL" id="CAP30307.2"/>
    </source>
</evidence>
<dbReference type="OMA" id="AQEGAMS"/>
<dbReference type="PANTHER" id="PTHR10527">
    <property type="entry name" value="IMPORTIN BETA"/>
    <property type="match status" value="1"/>
</dbReference>
<keyword evidence="10" id="KW-1185">Reference proteome</keyword>
<dbReference type="FunCoup" id="A8XCE0">
    <property type="interactions" value="3796"/>
</dbReference>
<dbReference type="WormBase" id="CBG11089">
    <property type="protein sequence ID" value="CBP45172"/>
    <property type="gene ID" value="WBGene00032275"/>
    <property type="gene designation" value="Cbr-imb-2"/>
</dbReference>
<keyword evidence="5" id="KW-0653">Protein transport</keyword>
<feature type="domain" description="Importin N-terminal" evidence="8">
    <location>
        <begin position="31"/>
        <end position="100"/>
    </location>
</feature>
<evidence type="ECO:0000256" key="1">
    <source>
        <dbReference type="ARBA" id="ARBA00004496"/>
    </source>
</evidence>
<feature type="region of interest" description="Disordered" evidence="6">
    <location>
        <begin position="311"/>
        <end position="360"/>
    </location>
</feature>
<proteinExistence type="predicted"/>
<evidence type="ECO:0000313" key="11">
    <source>
        <dbReference type="WormBase" id="CBG11089"/>
    </source>
</evidence>
<dbReference type="InterPro" id="IPR040122">
    <property type="entry name" value="Importin_beta"/>
</dbReference>
<dbReference type="HOGENOM" id="CLU_008136_1_0_1"/>
<accession>A8XCE0</accession>
<dbReference type="EMBL" id="HE601351">
    <property type="protein sequence ID" value="CAP30307.2"/>
    <property type="molecule type" value="Genomic_DNA"/>
</dbReference>
<dbReference type="Pfam" id="PF13513">
    <property type="entry name" value="HEAT_EZ"/>
    <property type="match status" value="1"/>
</dbReference>
<evidence type="ECO:0000256" key="7">
    <source>
        <dbReference type="SAM" id="Phobius"/>
    </source>
</evidence>
<keyword evidence="4" id="KW-0677">Repeat</keyword>
<dbReference type="GO" id="GO:0005634">
    <property type="term" value="C:nucleus"/>
    <property type="evidence" value="ECO:0000318"/>
    <property type="project" value="GO_Central"/>
</dbReference>
<dbReference type="InParanoid" id="A8XCE0"/>
<dbReference type="STRING" id="6238.A8XCE0"/>
<dbReference type="AlphaFoldDB" id="A8XCE0"/>
<keyword evidence="7" id="KW-0472">Membrane</keyword>
<sequence length="941" mass="106602">MTFQPDQHELQQVIQLLRHAHSMDREVQRTVQVQLVQLNEHQQFCCYLVFILSEMKGQIDSTSRSLAGLLLKNNIRAKWNKYPQDVKFFVRTTCLKSIGDAEPLIRATVGIIVTTIVMEENMCDWPDLLDTLATVLMQPDELMQEGALGALQKVFEDSADRYECEFLRPIMPKLLIFYEHHNAKMRALAMNSVNCILMVNNDPIDFAIDEFLTALFARHNDNDEEVQKQLCRSLTLLLDTHIEKMMPHLPNVIEYIIKKTQDHNESIALEACEFWLSIAENNEICRTMVLPHLDKLIPVLLGSMRYSETDPALKANEEDSSVPDREEDIKPRFHKSKQHGLGGIMDSDDEDEDDDDDDGGGDWNIRRCAAASLDVLASIFGKDLLDKLFPLLKDTLMNDNWLVKESGILALGAIAEGCMDGVVPHLGELIPFMLAMMFDKKPLVRSITCWTLSRYSSHIVSDENFRQNFFKDVLANLLRCSLDSNKKVQEAACSAFATLEEEAGEQLIPFLGEILEQLVKAFQCYQAKNLLILYDAIGTLANSVGEALSHPHYVQELVQFDSIIYNSNFADAHATTNGKMGASKHEDKELFPLLECISAIVSAMGQSFIPYIQPVFTRCCNLIEKCVQQNQQHLMSPETVEAPETDFIIVALDLLSGLAESLPDHMPPLVTNSKLIELMLFCSMDVTTDVRQSCFALLGDLTKACPERVLIQSSNFIFFLAQNLDPTKISVCNNAIWALGELSLKMGPAMKQFVGPITEPLIAVINTQQNMQRTLLENTAITIGRLGQFCGEELAPHISRFIRPCCYSLRNIKDNTEKESAFIGLCNMINMNPVGVLNDFIFWCDAIASWTTPTENLRALFAGVSILQSFKLQVGDYNWNAFIAQLPPPLRERLTAFMRFKFFFFLSPAAIIAIFINIIIIYFFFVWCVKIWRFLLFKLPR</sequence>
<dbReference type="InterPro" id="IPR016024">
    <property type="entry name" value="ARM-type_fold"/>
</dbReference>
<dbReference type="GO" id="GO:0031267">
    <property type="term" value="F:small GTPase binding"/>
    <property type="evidence" value="ECO:0007669"/>
    <property type="project" value="InterPro"/>
</dbReference>
<dbReference type="Proteomes" id="UP000008549">
    <property type="component" value="Unassembled WGS sequence"/>
</dbReference>
<keyword evidence="3" id="KW-0963">Cytoplasm</keyword>
<dbReference type="SUPFAM" id="SSF48371">
    <property type="entry name" value="ARM repeat"/>
    <property type="match status" value="1"/>
</dbReference>
<evidence type="ECO:0000313" key="10">
    <source>
        <dbReference type="Proteomes" id="UP000008549"/>
    </source>
</evidence>
<evidence type="ECO:0000256" key="5">
    <source>
        <dbReference type="ARBA" id="ARBA00022927"/>
    </source>
</evidence>
<reference evidence="9 10" key="2">
    <citation type="journal article" date="2011" name="PLoS Genet.">
        <title>Caenorhabditis briggsae recombinant inbred line genotypes reveal inter-strain incompatibility and the evolution of recombination.</title>
        <authorList>
            <person name="Ross J.A."/>
            <person name="Koboldt D.C."/>
            <person name="Staisch J.E."/>
            <person name="Chamberlin H.M."/>
            <person name="Gupta B.P."/>
            <person name="Miller R.D."/>
            <person name="Baird S.E."/>
            <person name="Haag E.S."/>
        </authorList>
    </citation>
    <scope>NUCLEOTIDE SEQUENCE [LARGE SCALE GENOMIC DNA]</scope>
    <source>
        <strain evidence="9 10">AF16</strain>
    </source>
</reference>
<evidence type="ECO:0000256" key="4">
    <source>
        <dbReference type="ARBA" id="ARBA00022737"/>
    </source>
</evidence>
<dbReference type="InterPro" id="IPR001494">
    <property type="entry name" value="Importin-beta_N"/>
</dbReference>